<name>A0A485KBM4_9STRA</name>
<proteinExistence type="predicted"/>
<dbReference type="EMBL" id="CAADRA010000339">
    <property type="protein sequence ID" value="VFT79785.1"/>
    <property type="molecule type" value="Genomic_DNA"/>
</dbReference>
<evidence type="ECO:0000256" key="1">
    <source>
        <dbReference type="SAM" id="MobiDB-lite"/>
    </source>
</evidence>
<evidence type="ECO:0000313" key="3">
    <source>
        <dbReference type="EMBL" id="VFT79785.1"/>
    </source>
</evidence>
<accession>A0A485KBM4</accession>
<sequence>MRDAAALVSQVQDERLRVQKQAAQVDEREKRLAEEMRLLDTSRRKRMVEDASCRPSFPRQSSKPPPVVVMDRVYRNNNNSFHHDQRTARVPPVTFGDPCGLSPSFRAEMEQFWRQGNHVKPEQLHERMVLSCLGLPTKHESTRDRHDTKPRPTMVTPTPPLSTSFML</sequence>
<dbReference type="Proteomes" id="UP000332933">
    <property type="component" value="Unassembled WGS sequence"/>
</dbReference>
<keyword evidence="4" id="KW-1185">Reference proteome</keyword>
<feature type="region of interest" description="Disordered" evidence="1">
    <location>
        <begin position="43"/>
        <end position="67"/>
    </location>
</feature>
<dbReference type="EMBL" id="VJMH01000339">
    <property type="protein sequence ID" value="KAF0716905.1"/>
    <property type="molecule type" value="Genomic_DNA"/>
</dbReference>
<feature type="compositionally biased region" description="Basic and acidic residues" evidence="1">
    <location>
        <begin position="43"/>
        <end position="52"/>
    </location>
</feature>
<dbReference type="AlphaFoldDB" id="A0A485KBM4"/>
<organism evidence="3 4">
    <name type="scientific">Aphanomyces stellatus</name>
    <dbReference type="NCBI Taxonomy" id="120398"/>
    <lineage>
        <taxon>Eukaryota</taxon>
        <taxon>Sar</taxon>
        <taxon>Stramenopiles</taxon>
        <taxon>Oomycota</taxon>
        <taxon>Saprolegniomycetes</taxon>
        <taxon>Saprolegniales</taxon>
        <taxon>Verrucalvaceae</taxon>
        <taxon>Aphanomyces</taxon>
    </lineage>
</organism>
<evidence type="ECO:0000313" key="2">
    <source>
        <dbReference type="EMBL" id="KAF0716905.1"/>
    </source>
</evidence>
<protein>
    <submittedName>
        <fullName evidence="3">Aste57867_2589 protein</fullName>
    </submittedName>
</protein>
<evidence type="ECO:0000313" key="4">
    <source>
        <dbReference type="Proteomes" id="UP000332933"/>
    </source>
</evidence>
<reference evidence="2" key="2">
    <citation type="submission" date="2019-06" db="EMBL/GenBank/DDBJ databases">
        <title>Genomics analysis of Aphanomyces spp. identifies a new class of oomycete effector associated with host adaptation.</title>
        <authorList>
            <person name="Gaulin E."/>
        </authorList>
    </citation>
    <scope>NUCLEOTIDE SEQUENCE</scope>
    <source>
        <strain evidence="2">CBS 578.67</strain>
    </source>
</reference>
<feature type="region of interest" description="Disordered" evidence="1">
    <location>
        <begin position="138"/>
        <end position="167"/>
    </location>
</feature>
<reference evidence="3 4" key="1">
    <citation type="submission" date="2019-03" db="EMBL/GenBank/DDBJ databases">
        <authorList>
            <person name="Gaulin E."/>
            <person name="Dumas B."/>
        </authorList>
    </citation>
    <scope>NUCLEOTIDE SEQUENCE [LARGE SCALE GENOMIC DNA]</scope>
    <source>
        <strain evidence="3">CBS 568.67</strain>
    </source>
</reference>
<feature type="compositionally biased region" description="Basic and acidic residues" evidence="1">
    <location>
        <begin position="138"/>
        <end position="150"/>
    </location>
</feature>
<gene>
    <name evidence="3" type="primary">Aste57867_2589</name>
    <name evidence="2" type="ORF">As57867_002582</name>
    <name evidence="3" type="ORF">ASTE57867_2589</name>
</gene>